<comment type="caution">
    <text evidence="10">The sequence shown here is derived from an EMBL/GenBank/DDBJ whole genome shotgun (WGS) entry which is preliminary data.</text>
</comment>
<dbReference type="RefSeq" id="WP_120193544.1">
    <property type="nucleotide sequence ID" value="NZ_RAPK01000009.1"/>
</dbReference>
<reference evidence="10 11" key="1">
    <citation type="submission" date="2018-09" db="EMBL/GenBank/DDBJ databases">
        <title>Genomic Encyclopedia of Archaeal and Bacterial Type Strains, Phase II (KMG-II): from individual species to whole genera.</title>
        <authorList>
            <person name="Goeker M."/>
        </authorList>
    </citation>
    <scope>NUCLEOTIDE SEQUENCE [LARGE SCALE GENOMIC DNA]</scope>
    <source>
        <strain evidence="10 11">DSM 17008</strain>
    </source>
</reference>
<evidence type="ECO:0000256" key="8">
    <source>
        <dbReference type="ARBA" id="ARBA00022801"/>
    </source>
</evidence>
<dbReference type="PANTHER" id="PTHR34448:SF3">
    <property type="entry name" value="AMINOPEPTIDASE AMPS"/>
    <property type="match status" value="1"/>
</dbReference>
<dbReference type="GO" id="GO:0008237">
    <property type="term" value="F:metallopeptidase activity"/>
    <property type="evidence" value="ECO:0007669"/>
    <property type="project" value="UniProtKB-KW"/>
</dbReference>
<comment type="cofactor">
    <cofactor evidence="1">
        <name>Co(2+)</name>
        <dbReference type="ChEBI" id="CHEBI:48828"/>
    </cofactor>
</comment>
<accession>A0A419V3V4</accession>
<dbReference type="InterPro" id="IPR052170">
    <property type="entry name" value="M29_Exopeptidase"/>
</dbReference>
<evidence type="ECO:0000313" key="10">
    <source>
        <dbReference type="EMBL" id="RKD73170.1"/>
    </source>
</evidence>
<evidence type="ECO:0000256" key="9">
    <source>
        <dbReference type="ARBA" id="ARBA00023049"/>
    </source>
</evidence>
<dbReference type="Gene3D" id="3.40.1830.10">
    <property type="entry name" value="Thermophilic metalloprotease (M29)"/>
    <property type="match status" value="1"/>
</dbReference>
<dbReference type="EMBL" id="RAPK01000009">
    <property type="protein sequence ID" value="RKD73170.1"/>
    <property type="molecule type" value="Genomic_DNA"/>
</dbReference>
<evidence type="ECO:0000256" key="4">
    <source>
        <dbReference type="ARBA" id="ARBA00008236"/>
    </source>
</evidence>
<evidence type="ECO:0000256" key="2">
    <source>
        <dbReference type="ARBA" id="ARBA00001946"/>
    </source>
</evidence>
<protein>
    <submittedName>
        <fullName evidence="10">Aminopeptidase</fullName>
    </submittedName>
</protein>
<dbReference type="Proteomes" id="UP000285120">
    <property type="component" value="Unassembled WGS sequence"/>
</dbReference>
<dbReference type="GO" id="GO:0046872">
    <property type="term" value="F:metal ion binding"/>
    <property type="evidence" value="ECO:0007669"/>
    <property type="project" value="UniProtKB-KW"/>
</dbReference>
<dbReference type="PRINTS" id="PR00919">
    <property type="entry name" value="THERMOPTASE"/>
</dbReference>
<comment type="cofactor">
    <cofactor evidence="3">
        <name>Zn(2+)</name>
        <dbReference type="ChEBI" id="CHEBI:29105"/>
    </cofactor>
</comment>
<evidence type="ECO:0000256" key="1">
    <source>
        <dbReference type="ARBA" id="ARBA00001941"/>
    </source>
</evidence>
<keyword evidence="7" id="KW-0479">Metal-binding</keyword>
<evidence type="ECO:0000256" key="7">
    <source>
        <dbReference type="ARBA" id="ARBA00022723"/>
    </source>
</evidence>
<evidence type="ECO:0000256" key="3">
    <source>
        <dbReference type="ARBA" id="ARBA00001947"/>
    </source>
</evidence>
<evidence type="ECO:0000313" key="11">
    <source>
        <dbReference type="Proteomes" id="UP000285120"/>
    </source>
</evidence>
<keyword evidence="6" id="KW-0645">Protease</keyword>
<keyword evidence="11" id="KW-1185">Reference proteome</keyword>
<sequence length="410" mass="45255">MTDFNTKLENYASLSIKKGVNLQKGQILVIAAPIHSYEFVRLLAEKAYEAGAHNVHVEWSDEELAKLKLDHAPMEAIQEYPWWHSKAREELAERGAAFITVKSSDPDLLKYADAGKVAAANKAAGEAMKQFRNYIQSDKVSWLVTAAPSTGWAKKVFPEVSETEAVQQLWEAIFKAVRADLENPVLAWEEHDKKLQAKSAILNSKKYKQLHYTAPGTDLKIDLPDHHIWAGGGGPNTEGVHFIANMPTEEVFTVPHKDGVNGYVKNTKPLNYSGNVIDDFTIHFKDGKIVDFSAGEGESTLRNLIDTDEGSHRLGEVALVPHSSPISQSGILFYNTLFDENASNHLAIGSAYAFCVEGGTTMNEQEKQEAGLNTSLTHVDFMVGSNKMNIEGILPDGTKESVFQNGEWAI</sequence>
<dbReference type="Pfam" id="PF02073">
    <property type="entry name" value="Peptidase_M29"/>
    <property type="match status" value="1"/>
</dbReference>
<gene>
    <name evidence="10" type="ORF">ATL39_2376</name>
</gene>
<comment type="cofactor">
    <cofactor evidence="2">
        <name>Mg(2+)</name>
        <dbReference type="ChEBI" id="CHEBI:18420"/>
    </cofactor>
</comment>
<comment type="similarity">
    <text evidence="4">Belongs to the peptidase M29 family.</text>
</comment>
<keyword evidence="9" id="KW-0482">Metalloprotease</keyword>
<dbReference type="GO" id="GO:0006508">
    <property type="term" value="P:proteolysis"/>
    <property type="evidence" value="ECO:0007669"/>
    <property type="project" value="UniProtKB-KW"/>
</dbReference>
<dbReference type="OrthoDB" id="9803993at2"/>
<dbReference type="SUPFAM" id="SSF144052">
    <property type="entry name" value="Thermophilic metalloprotease-like"/>
    <property type="match status" value="1"/>
</dbReference>
<organism evidence="10 11">
    <name type="scientific">Sinobaca qinghaiensis</name>
    <dbReference type="NCBI Taxonomy" id="342944"/>
    <lineage>
        <taxon>Bacteria</taxon>
        <taxon>Bacillati</taxon>
        <taxon>Bacillota</taxon>
        <taxon>Bacilli</taxon>
        <taxon>Bacillales</taxon>
        <taxon>Sporolactobacillaceae</taxon>
        <taxon>Sinobaca</taxon>
    </lineage>
</organism>
<dbReference type="PANTHER" id="PTHR34448">
    <property type="entry name" value="AMINOPEPTIDASE"/>
    <property type="match status" value="1"/>
</dbReference>
<dbReference type="GO" id="GO:0004177">
    <property type="term" value="F:aminopeptidase activity"/>
    <property type="evidence" value="ECO:0007669"/>
    <property type="project" value="UniProtKB-KW"/>
</dbReference>
<dbReference type="InterPro" id="IPR000787">
    <property type="entry name" value="Peptidase_M29"/>
</dbReference>
<evidence type="ECO:0000256" key="5">
    <source>
        <dbReference type="ARBA" id="ARBA00022438"/>
    </source>
</evidence>
<name>A0A419V3V4_9BACL</name>
<dbReference type="AlphaFoldDB" id="A0A419V3V4"/>
<keyword evidence="8" id="KW-0378">Hydrolase</keyword>
<keyword evidence="5 10" id="KW-0031">Aminopeptidase</keyword>
<evidence type="ECO:0000256" key="6">
    <source>
        <dbReference type="ARBA" id="ARBA00022670"/>
    </source>
</evidence>
<proteinExistence type="inferred from homology"/>
<dbReference type="InterPro" id="IPR035097">
    <property type="entry name" value="M29_N-terminal"/>
</dbReference>